<proteinExistence type="inferred from homology"/>
<comment type="caution">
    <text evidence="9">The sequence shown here is derived from an EMBL/GenBank/DDBJ whole genome shotgun (WGS) entry which is preliminary data.</text>
</comment>
<dbReference type="PROSITE" id="PS00086">
    <property type="entry name" value="CYTOCHROME_P450"/>
    <property type="match status" value="1"/>
</dbReference>
<dbReference type="InterPro" id="IPR036396">
    <property type="entry name" value="Cyt_P450_sf"/>
</dbReference>
<feature type="binding site" description="axial binding residue" evidence="7">
    <location>
        <position position="482"/>
    </location>
    <ligand>
        <name>heme</name>
        <dbReference type="ChEBI" id="CHEBI:30413"/>
    </ligand>
    <ligandPart>
        <name>Fe</name>
        <dbReference type="ChEBI" id="CHEBI:18248"/>
    </ligandPart>
</feature>
<dbReference type="SUPFAM" id="SSF48264">
    <property type="entry name" value="Cytochrome P450"/>
    <property type="match status" value="1"/>
</dbReference>
<keyword evidence="3 7" id="KW-0479">Metal-binding</keyword>
<dbReference type="InterPro" id="IPR002401">
    <property type="entry name" value="Cyt_P450_E_grp-I"/>
</dbReference>
<keyword evidence="4 8" id="KW-0560">Oxidoreductase</keyword>
<dbReference type="InterPro" id="IPR017972">
    <property type="entry name" value="Cyt_P450_CS"/>
</dbReference>
<keyword evidence="5 7" id="KW-0408">Iron</keyword>
<evidence type="ECO:0000256" key="1">
    <source>
        <dbReference type="ARBA" id="ARBA00010617"/>
    </source>
</evidence>
<keyword evidence="10" id="KW-1185">Reference proteome</keyword>
<dbReference type="Proteomes" id="UP000650833">
    <property type="component" value="Unassembled WGS sequence"/>
</dbReference>
<evidence type="ECO:0000313" key="9">
    <source>
        <dbReference type="EMBL" id="KAG2200779.1"/>
    </source>
</evidence>
<dbReference type="InterPro" id="IPR001128">
    <property type="entry name" value="Cyt_P450"/>
</dbReference>
<evidence type="ECO:0000256" key="7">
    <source>
        <dbReference type="PIRSR" id="PIRSR602401-1"/>
    </source>
</evidence>
<comment type="similarity">
    <text evidence="1 8">Belongs to the cytochrome P450 family.</text>
</comment>
<dbReference type="OrthoDB" id="1470350at2759"/>
<keyword evidence="6 8" id="KW-0503">Monooxygenase</keyword>
<evidence type="ECO:0000256" key="8">
    <source>
        <dbReference type="RuleBase" id="RU000461"/>
    </source>
</evidence>
<evidence type="ECO:0000256" key="4">
    <source>
        <dbReference type="ARBA" id="ARBA00023002"/>
    </source>
</evidence>
<evidence type="ECO:0000313" key="10">
    <source>
        <dbReference type="Proteomes" id="UP000650833"/>
    </source>
</evidence>
<evidence type="ECO:0000256" key="6">
    <source>
        <dbReference type="ARBA" id="ARBA00023033"/>
    </source>
</evidence>
<dbReference type="GO" id="GO:0005506">
    <property type="term" value="F:iron ion binding"/>
    <property type="evidence" value="ECO:0007669"/>
    <property type="project" value="InterPro"/>
</dbReference>
<sequence>MLFLIKNNTFLQEPLQKAIEIYQQDVVPRLTKKNKTIAISTAVAISLIYFIRDKYFKPPKNIRHISYQGYFDVIKSIIIKESYWDRAYRLSLPTIDSETNNGLYVRPGRLGWEIHVANPEAAKKIFLKQDTFPKADVLEGKEDTLSAKFSNGPNLVFLNGAHWKNQRTIANPAFHRAQPIQLFGKLTQDLFLKMDTMAETVEVTDLMERWTLDAIGKAGFGFDFNAIKDDGSAWVHTYNTINAALQDPFYFLFPIFDQALLWLSPKRVAVHKEMKRFNEMLSNVIENKRAHIASGVQNDNLQENEKDVLTLLIESEQRGEGALTDEELRSNLNILFLAGHDTTSNALSFALSYLAKNPEMQKRAREEVLSIFGDAPEDIIPSSDQLKQLDYINQIIKETLRINGPAVQVVPRVAQEDTVLADTLIPKGSLVTVDIFNIQHSKKIWKNGDEFNPDRFAPKGESSQLVGQGMTWVPFGNGARQCIGMNFSLNEQRVLLSMMLKKFTWKLPEDSIHKNEIKTRGIGVVGPIDLKIQFKKRY</sequence>
<comment type="cofactor">
    <cofactor evidence="7">
        <name>heme</name>
        <dbReference type="ChEBI" id="CHEBI:30413"/>
    </cofactor>
</comment>
<protein>
    <recommendedName>
        <fullName evidence="11">Cytochrome P450</fullName>
    </recommendedName>
</protein>
<evidence type="ECO:0000256" key="2">
    <source>
        <dbReference type="ARBA" id="ARBA00022617"/>
    </source>
</evidence>
<keyword evidence="2 7" id="KW-0349">Heme</keyword>
<dbReference type="PRINTS" id="PR00463">
    <property type="entry name" value="EP450I"/>
</dbReference>
<dbReference type="PRINTS" id="PR00385">
    <property type="entry name" value="P450"/>
</dbReference>
<gene>
    <name evidence="9" type="ORF">INT46_002170</name>
</gene>
<name>A0A8H7QXU3_9FUNG</name>
<evidence type="ECO:0008006" key="11">
    <source>
        <dbReference type="Google" id="ProtNLM"/>
    </source>
</evidence>
<evidence type="ECO:0000256" key="3">
    <source>
        <dbReference type="ARBA" id="ARBA00022723"/>
    </source>
</evidence>
<dbReference type="GO" id="GO:0004497">
    <property type="term" value="F:monooxygenase activity"/>
    <property type="evidence" value="ECO:0007669"/>
    <property type="project" value="UniProtKB-KW"/>
</dbReference>
<dbReference type="GO" id="GO:0020037">
    <property type="term" value="F:heme binding"/>
    <property type="evidence" value="ECO:0007669"/>
    <property type="project" value="InterPro"/>
</dbReference>
<evidence type="ECO:0000256" key="5">
    <source>
        <dbReference type="ARBA" id="ARBA00023004"/>
    </source>
</evidence>
<dbReference type="PANTHER" id="PTHR24291">
    <property type="entry name" value="CYTOCHROME P450 FAMILY 4"/>
    <property type="match status" value="1"/>
</dbReference>
<dbReference type="InterPro" id="IPR050196">
    <property type="entry name" value="Cytochrome_P450_Monoox"/>
</dbReference>
<dbReference type="EMBL" id="JAEPRC010000307">
    <property type="protein sequence ID" value="KAG2200779.1"/>
    <property type="molecule type" value="Genomic_DNA"/>
</dbReference>
<dbReference type="Pfam" id="PF00067">
    <property type="entry name" value="p450"/>
    <property type="match status" value="1"/>
</dbReference>
<accession>A0A8H7QXU3</accession>
<dbReference type="AlphaFoldDB" id="A0A8H7QXU3"/>
<organism evidence="9 10">
    <name type="scientific">Mucor plumbeus</name>
    <dbReference type="NCBI Taxonomy" id="97098"/>
    <lineage>
        <taxon>Eukaryota</taxon>
        <taxon>Fungi</taxon>
        <taxon>Fungi incertae sedis</taxon>
        <taxon>Mucoromycota</taxon>
        <taxon>Mucoromycotina</taxon>
        <taxon>Mucoromycetes</taxon>
        <taxon>Mucorales</taxon>
        <taxon>Mucorineae</taxon>
        <taxon>Mucoraceae</taxon>
        <taxon>Mucor</taxon>
    </lineage>
</organism>
<dbReference type="Gene3D" id="1.10.630.10">
    <property type="entry name" value="Cytochrome P450"/>
    <property type="match status" value="1"/>
</dbReference>
<dbReference type="PANTHER" id="PTHR24291:SF50">
    <property type="entry name" value="BIFUNCTIONAL ALBAFLAVENONE MONOOXYGENASE_TERPENE SYNTHASE"/>
    <property type="match status" value="1"/>
</dbReference>
<reference evidence="9" key="1">
    <citation type="submission" date="2020-12" db="EMBL/GenBank/DDBJ databases">
        <title>Metabolic potential, ecology and presence of endohyphal bacteria is reflected in genomic diversity of Mucoromycotina.</title>
        <authorList>
            <person name="Muszewska A."/>
            <person name="Okrasinska A."/>
            <person name="Steczkiewicz K."/>
            <person name="Drgas O."/>
            <person name="Orlowska M."/>
            <person name="Perlinska-Lenart U."/>
            <person name="Aleksandrzak-Piekarczyk T."/>
            <person name="Szatraj K."/>
            <person name="Zielenkiewicz U."/>
            <person name="Pilsyk S."/>
            <person name="Malc E."/>
            <person name="Mieczkowski P."/>
            <person name="Kruszewska J.S."/>
            <person name="Biernat P."/>
            <person name="Pawlowska J."/>
        </authorList>
    </citation>
    <scope>NUCLEOTIDE SEQUENCE</scope>
    <source>
        <strain evidence="9">CBS 226.32</strain>
    </source>
</reference>
<dbReference type="GO" id="GO:0016705">
    <property type="term" value="F:oxidoreductase activity, acting on paired donors, with incorporation or reduction of molecular oxygen"/>
    <property type="evidence" value="ECO:0007669"/>
    <property type="project" value="InterPro"/>
</dbReference>